<gene>
    <name evidence="3" type="ORF">MBHS_01861</name>
</gene>
<evidence type="ECO:0000313" key="4">
    <source>
        <dbReference type="Proteomes" id="UP000236724"/>
    </source>
</evidence>
<evidence type="ECO:0000259" key="2">
    <source>
        <dbReference type="Pfam" id="PF02371"/>
    </source>
</evidence>
<proteinExistence type="predicted"/>
<dbReference type="Pfam" id="PF01548">
    <property type="entry name" value="DEDD_Tnp_IS110"/>
    <property type="match status" value="1"/>
</dbReference>
<protein>
    <submittedName>
        <fullName evidence="3">Transposase IS116/IS110/IS902 family protein</fullName>
    </submittedName>
</protein>
<dbReference type="PANTHER" id="PTHR33055:SF3">
    <property type="entry name" value="PUTATIVE TRANSPOSASE FOR IS117-RELATED"/>
    <property type="match status" value="1"/>
</dbReference>
<sequence length="284" mass="32097">MLGHTVKLIPPYQVKPFVIGNKNDHNDAIAIAEAAHRPKASFVPVKTLEQQDIQSLQRIRERLIRQRSATSNQLRGLLAEYGIILPTGLYRLRKGLPDILEDAQQPLTPVARKFIQMFYQELLAYDKRIQETENETIALLQTDEDYQRLQTIPGVGPIIAANMLAAVGDAKYFKNGRQMAAWIGLTPKQHASGEISRLSGISKRGNSHLRRLLIHGARTVLNWSGAKTANSAYGCKHSVPELIPVKSLSPWQTNWRVLSGQCWRINKIIRQHKPRNNQRIKANI</sequence>
<dbReference type="AlphaFoldDB" id="A0A1H6FA27"/>
<feature type="domain" description="Transposase IS110-like N-terminal" evidence="1">
    <location>
        <begin position="3"/>
        <end position="81"/>
    </location>
</feature>
<dbReference type="InterPro" id="IPR047650">
    <property type="entry name" value="Transpos_IS110"/>
</dbReference>
<evidence type="ECO:0000259" key="1">
    <source>
        <dbReference type="Pfam" id="PF01548"/>
    </source>
</evidence>
<reference evidence="3 4" key="1">
    <citation type="submission" date="2016-10" db="EMBL/GenBank/DDBJ databases">
        <authorList>
            <person name="de Groot N.N."/>
        </authorList>
    </citation>
    <scope>NUCLEOTIDE SEQUENCE [LARGE SCALE GENOMIC DNA]</scope>
    <source>
        <strain evidence="3">MBHS1</strain>
    </source>
</reference>
<dbReference type="GO" id="GO:0003677">
    <property type="term" value="F:DNA binding"/>
    <property type="evidence" value="ECO:0007669"/>
    <property type="project" value="InterPro"/>
</dbReference>
<keyword evidence="4" id="KW-1185">Reference proteome</keyword>
<dbReference type="Pfam" id="PF02371">
    <property type="entry name" value="Transposase_20"/>
    <property type="match status" value="1"/>
</dbReference>
<dbReference type="InterPro" id="IPR002525">
    <property type="entry name" value="Transp_IS110-like_N"/>
</dbReference>
<name>A0A1H6FA27_9GAMM</name>
<dbReference type="PANTHER" id="PTHR33055">
    <property type="entry name" value="TRANSPOSASE FOR INSERTION SEQUENCE ELEMENT IS1111A"/>
    <property type="match status" value="1"/>
</dbReference>
<dbReference type="Proteomes" id="UP000236724">
    <property type="component" value="Unassembled WGS sequence"/>
</dbReference>
<dbReference type="EMBL" id="FMSV02000417">
    <property type="protein sequence ID" value="SEH06006.1"/>
    <property type="molecule type" value="Genomic_DNA"/>
</dbReference>
<feature type="domain" description="Transposase IS116/IS110/IS902 C-terminal" evidence="2">
    <location>
        <begin position="147"/>
        <end position="224"/>
    </location>
</feature>
<dbReference type="GO" id="GO:0006313">
    <property type="term" value="P:DNA transposition"/>
    <property type="evidence" value="ECO:0007669"/>
    <property type="project" value="InterPro"/>
</dbReference>
<dbReference type="NCBIfam" id="NF033542">
    <property type="entry name" value="transpos_IS110"/>
    <property type="match status" value="1"/>
</dbReference>
<accession>A0A1H6FA27</accession>
<evidence type="ECO:0000313" key="3">
    <source>
        <dbReference type="EMBL" id="SEH06006.1"/>
    </source>
</evidence>
<dbReference type="InterPro" id="IPR003346">
    <property type="entry name" value="Transposase_20"/>
</dbReference>
<dbReference type="GO" id="GO:0004803">
    <property type="term" value="F:transposase activity"/>
    <property type="evidence" value="ECO:0007669"/>
    <property type="project" value="InterPro"/>
</dbReference>
<organism evidence="3 4">
    <name type="scientific">Candidatus Venteria ishoeyi</name>
    <dbReference type="NCBI Taxonomy" id="1899563"/>
    <lineage>
        <taxon>Bacteria</taxon>
        <taxon>Pseudomonadati</taxon>
        <taxon>Pseudomonadota</taxon>
        <taxon>Gammaproteobacteria</taxon>
        <taxon>Thiotrichales</taxon>
        <taxon>Thiotrichaceae</taxon>
        <taxon>Venteria</taxon>
    </lineage>
</organism>